<dbReference type="PANTHER" id="PTHR45266:SF3">
    <property type="entry name" value="OXALOACETATE DECARBOXYLASE ALPHA CHAIN"/>
    <property type="match status" value="1"/>
</dbReference>
<dbReference type="RefSeq" id="WP_137643005.1">
    <property type="nucleotide sequence ID" value="NZ_BJEA01000012.1"/>
</dbReference>
<reference evidence="6 7" key="1">
    <citation type="submission" date="2024-09" db="EMBL/GenBank/DDBJ databases">
        <authorList>
            <person name="Sun Q."/>
            <person name="Mori K."/>
        </authorList>
    </citation>
    <scope>NUCLEOTIDE SEQUENCE [LARGE SCALE GENOMIC DNA]</scope>
    <source>
        <strain evidence="6 7">TBRC 4576</strain>
    </source>
</reference>
<keyword evidence="3" id="KW-0276">Fatty acid metabolism</keyword>
<evidence type="ECO:0000256" key="1">
    <source>
        <dbReference type="ARBA" id="ARBA00017562"/>
    </source>
</evidence>
<comment type="caution">
    <text evidence="6">The sequence shown here is derived from an EMBL/GenBank/DDBJ whole genome shotgun (WGS) entry which is preliminary data.</text>
</comment>
<dbReference type="Gene3D" id="2.40.50.100">
    <property type="match status" value="1"/>
</dbReference>
<keyword evidence="3" id="KW-0275">Fatty acid biosynthesis</keyword>
<dbReference type="PROSITE" id="PS50968">
    <property type="entry name" value="BIOTINYL_LIPOYL"/>
    <property type="match status" value="1"/>
</dbReference>
<feature type="domain" description="Lipoyl-binding" evidence="5">
    <location>
        <begin position="106"/>
        <end position="182"/>
    </location>
</feature>
<feature type="compositionally biased region" description="Low complexity" evidence="4">
    <location>
        <begin position="74"/>
        <end position="100"/>
    </location>
</feature>
<keyword evidence="3" id="KW-0444">Lipid biosynthesis</keyword>
<accession>A0ABV5WV59</accession>
<dbReference type="PANTHER" id="PTHR45266">
    <property type="entry name" value="OXALOACETATE DECARBOXYLASE ALPHA CHAIN"/>
    <property type="match status" value="1"/>
</dbReference>
<comment type="function">
    <text evidence="3">This protein is a component of the acetyl coenzyme A carboxylase complex; first, biotin carboxylase catalyzes the carboxylation of the carrier protein and then the transcarboxylase transfers the carboxyl group to form malonyl-CoA.</text>
</comment>
<gene>
    <name evidence="6" type="ORF">ACFFLI_06910</name>
</gene>
<evidence type="ECO:0000313" key="7">
    <source>
        <dbReference type="Proteomes" id="UP001589691"/>
    </source>
</evidence>
<dbReference type="InterPro" id="IPR000089">
    <property type="entry name" value="Biotin_lipoyl"/>
</dbReference>
<evidence type="ECO:0000259" key="5">
    <source>
        <dbReference type="PROSITE" id="PS50968"/>
    </source>
</evidence>
<evidence type="ECO:0000256" key="4">
    <source>
        <dbReference type="SAM" id="MobiDB-lite"/>
    </source>
</evidence>
<dbReference type="SUPFAM" id="SSF51230">
    <property type="entry name" value="Single hybrid motif"/>
    <property type="match status" value="1"/>
</dbReference>
<comment type="pathway">
    <text evidence="3">Lipid metabolism; fatty acid biosynthesis.</text>
</comment>
<evidence type="ECO:0000313" key="6">
    <source>
        <dbReference type="EMBL" id="MFB9769591.1"/>
    </source>
</evidence>
<proteinExistence type="predicted"/>
<keyword evidence="3" id="KW-0443">Lipid metabolism</keyword>
<dbReference type="InterPro" id="IPR001249">
    <property type="entry name" value="AcCoA_biotinCC"/>
</dbReference>
<feature type="region of interest" description="Disordered" evidence="4">
    <location>
        <begin position="39"/>
        <end position="104"/>
    </location>
</feature>
<dbReference type="EMBL" id="JBHLZY010000018">
    <property type="protein sequence ID" value="MFB9769591.1"/>
    <property type="molecule type" value="Genomic_DNA"/>
</dbReference>
<dbReference type="InterPro" id="IPR011053">
    <property type="entry name" value="Single_hybrid_motif"/>
</dbReference>
<keyword evidence="2 3" id="KW-0092">Biotin</keyword>
<sequence>MEFDKIYELMSRFENSNLTSFSYHDQDFEIKLGKAESTPVAPAKTPANPQPVKLASPAAASAAPTSQVTLSRSQAAAQSEAPASAVVEPTSEATSTAPTPVSVDPKECVTAPVVGIYYQAHSSEESPYVQVGDHVSVGQQVGLIQAMQMMRPVVAKQAGYVKALLVRNGDEVNFGQPLIQLVPDTPDDI</sequence>
<keyword evidence="7" id="KW-1185">Reference proteome</keyword>
<evidence type="ECO:0000256" key="3">
    <source>
        <dbReference type="RuleBase" id="RU364072"/>
    </source>
</evidence>
<dbReference type="Proteomes" id="UP001589691">
    <property type="component" value="Unassembled WGS sequence"/>
</dbReference>
<organism evidence="6 7">
    <name type="scientific">Lactiplantibacillus modestisalitolerans</name>
    <dbReference type="NCBI Taxonomy" id="1457219"/>
    <lineage>
        <taxon>Bacteria</taxon>
        <taxon>Bacillati</taxon>
        <taxon>Bacillota</taxon>
        <taxon>Bacilli</taxon>
        <taxon>Lactobacillales</taxon>
        <taxon>Lactobacillaceae</taxon>
        <taxon>Lactiplantibacillus</taxon>
    </lineage>
</organism>
<dbReference type="CDD" id="cd06850">
    <property type="entry name" value="biotinyl_domain"/>
    <property type="match status" value="1"/>
</dbReference>
<dbReference type="InterPro" id="IPR050709">
    <property type="entry name" value="Biotin_Carboxyl_Carrier/Decarb"/>
</dbReference>
<feature type="compositionally biased region" description="Low complexity" evidence="4">
    <location>
        <begin position="55"/>
        <end position="64"/>
    </location>
</feature>
<evidence type="ECO:0000256" key="2">
    <source>
        <dbReference type="ARBA" id="ARBA00023267"/>
    </source>
</evidence>
<protein>
    <recommendedName>
        <fullName evidence="1 3">Biotin carboxyl carrier protein of acetyl-CoA carboxylase</fullName>
    </recommendedName>
</protein>
<dbReference type="PRINTS" id="PR01071">
    <property type="entry name" value="ACOABIOTINCC"/>
</dbReference>
<dbReference type="Pfam" id="PF00364">
    <property type="entry name" value="Biotin_lipoyl"/>
    <property type="match status" value="1"/>
</dbReference>
<name>A0ABV5WV59_9LACO</name>